<dbReference type="HOGENOM" id="CLU_004184_7_2_1"/>
<dbReference type="InterPro" id="IPR052895">
    <property type="entry name" value="HetReg/Transcr_Mod"/>
</dbReference>
<name>S3DET4_GLAL2</name>
<dbReference type="GeneID" id="19470365"/>
<dbReference type="OrthoDB" id="2157530at2759"/>
<reference evidence="3 4" key="1">
    <citation type="journal article" date="2013" name="BMC Genomics">
        <title>Genomics-driven discovery of the pneumocandin biosynthetic gene cluster in the fungus Glarea lozoyensis.</title>
        <authorList>
            <person name="Chen L."/>
            <person name="Yue Q."/>
            <person name="Zhang X."/>
            <person name="Xiang M."/>
            <person name="Wang C."/>
            <person name="Li S."/>
            <person name="Che Y."/>
            <person name="Ortiz-Lopez F.J."/>
            <person name="Bills G.F."/>
            <person name="Liu X."/>
            <person name="An Z."/>
        </authorList>
    </citation>
    <scope>NUCLEOTIDE SEQUENCE [LARGE SCALE GENOMIC DNA]</scope>
    <source>
        <strain evidence="4">ATCC 20868 / MF5171</strain>
    </source>
</reference>
<gene>
    <name evidence="3" type="ORF">GLAREA_11324</name>
</gene>
<dbReference type="KEGG" id="glz:GLAREA_11324"/>
<dbReference type="Proteomes" id="UP000016922">
    <property type="component" value="Unassembled WGS sequence"/>
</dbReference>
<dbReference type="InterPro" id="IPR010730">
    <property type="entry name" value="HET"/>
</dbReference>
<feature type="compositionally biased region" description="Polar residues" evidence="1">
    <location>
        <begin position="1"/>
        <end position="20"/>
    </location>
</feature>
<dbReference type="EMBL" id="KE145354">
    <property type="protein sequence ID" value="EPE35624.1"/>
    <property type="molecule type" value="Genomic_DNA"/>
</dbReference>
<dbReference type="PANTHER" id="PTHR24148:SF64">
    <property type="entry name" value="HETEROKARYON INCOMPATIBILITY DOMAIN-CONTAINING PROTEIN"/>
    <property type="match status" value="1"/>
</dbReference>
<evidence type="ECO:0000313" key="4">
    <source>
        <dbReference type="Proteomes" id="UP000016922"/>
    </source>
</evidence>
<evidence type="ECO:0000259" key="2">
    <source>
        <dbReference type="Pfam" id="PF06985"/>
    </source>
</evidence>
<keyword evidence="4" id="KW-1185">Reference proteome</keyword>
<protein>
    <recommendedName>
        <fullName evidence="2">Heterokaryon incompatibility domain-containing protein</fullName>
    </recommendedName>
</protein>
<feature type="region of interest" description="Disordered" evidence="1">
    <location>
        <begin position="1"/>
        <end position="22"/>
    </location>
</feature>
<dbReference type="AlphaFoldDB" id="S3DET4"/>
<accession>S3DET4</accession>
<dbReference type="PANTHER" id="PTHR24148">
    <property type="entry name" value="ANKYRIN REPEAT DOMAIN-CONTAINING PROTEIN 39 HOMOLOG-RELATED"/>
    <property type="match status" value="1"/>
</dbReference>
<dbReference type="eggNOG" id="ENOG502T6P6">
    <property type="taxonomic scope" value="Eukaryota"/>
</dbReference>
<evidence type="ECO:0000256" key="1">
    <source>
        <dbReference type="SAM" id="MobiDB-lite"/>
    </source>
</evidence>
<dbReference type="Pfam" id="PF06985">
    <property type="entry name" value="HET"/>
    <property type="match status" value="1"/>
</dbReference>
<dbReference type="OMA" id="LFHNLQW"/>
<evidence type="ECO:0000313" key="3">
    <source>
        <dbReference type="EMBL" id="EPE35624.1"/>
    </source>
</evidence>
<dbReference type="RefSeq" id="XP_008077703.1">
    <property type="nucleotide sequence ID" value="XM_008079512.1"/>
</dbReference>
<organism evidence="3 4">
    <name type="scientific">Glarea lozoyensis (strain ATCC 20868 / MF5171)</name>
    <dbReference type="NCBI Taxonomy" id="1116229"/>
    <lineage>
        <taxon>Eukaryota</taxon>
        <taxon>Fungi</taxon>
        <taxon>Dikarya</taxon>
        <taxon>Ascomycota</taxon>
        <taxon>Pezizomycotina</taxon>
        <taxon>Leotiomycetes</taxon>
        <taxon>Helotiales</taxon>
        <taxon>Helotiaceae</taxon>
        <taxon>Glarea</taxon>
    </lineage>
</organism>
<proteinExistence type="predicted"/>
<feature type="domain" description="Heterokaryon incompatibility" evidence="2">
    <location>
        <begin position="64"/>
        <end position="236"/>
    </location>
</feature>
<sequence length="654" mass="74850">MSINAATQEMQSGCDPTTDNVDGEEKIYQYQPIEDGMIRVILLQPTETRLECSIRKVKLSEARYQALSYEWGGVDTPFRIQVLNDEDEPLGAIPLTTNLDSALQNLRTAPTIKSKIFWIDQISINQNDDEEKSHQVALMGDIYENAQQVITYLGPHSSDLDLEFRALGLLDRLTRHFALNLPHIASAKGISRCLYDETLLPVREVPPDVSDSDVEWRALVRIIYGAWLRRLWMVQENFLCPRNIMLRGKIELDWTSVVSVVLLFELQVLPTKVVYDEWPFLRISRSTNDVLNQILPTWERRCAFVDDRNIQLNSLVMNLHLCASLDCKDPRDKIYAVLGISSDIKDLEIVPDYNLSFQDLYVYVSCRIYLTSQELLLLRFIGGQSVDHNSDLPSWSYHGLPKTEMDVRKYHPHPSTKCNVRFEEVNKVMVVRGRVLSRIRFVSSPVDSFAPSTTATQRRLYYIQVIEAIISMLDEVNNEETLSQLVSALLPAPRWGPLDNHFDDVFCLWCVCRYFAAVSIKRPSPIGTSSIEKVPEHLRKIGRLYKGPVAIDLEDIWSELNEHEQHLVDEVIHHICMEGRAFALSQDNQVFNTTCQAREGDVVALLAGGNLSYILRLVEERYVYIGDAYARHLKDGAAYEGMSPEEVDEEIRLI</sequence>